<dbReference type="Proteomes" id="UP000821865">
    <property type="component" value="Chromosome 10"/>
</dbReference>
<reference evidence="1" key="1">
    <citation type="submission" date="2020-05" db="EMBL/GenBank/DDBJ databases">
        <title>Large-scale comparative analyses of tick genomes elucidate their genetic diversity and vector capacities.</title>
        <authorList>
            <person name="Jia N."/>
            <person name="Wang J."/>
            <person name="Shi W."/>
            <person name="Du L."/>
            <person name="Sun Y."/>
            <person name="Zhan W."/>
            <person name="Jiang J."/>
            <person name="Wang Q."/>
            <person name="Zhang B."/>
            <person name="Ji P."/>
            <person name="Sakyi L.B."/>
            <person name="Cui X."/>
            <person name="Yuan T."/>
            <person name="Jiang B."/>
            <person name="Yang W."/>
            <person name="Lam T.T.-Y."/>
            <person name="Chang Q."/>
            <person name="Ding S."/>
            <person name="Wang X."/>
            <person name="Zhu J."/>
            <person name="Ruan X."/>
            <person name="Zhao L."/>
            <person name="Wei J."/>
            <person name="Que T."/>
            <person name="Du C."/>
            <person name="Cheng J."/>
            <person name="Dai P."/>
            <person name="Han X."/>
            <person name="Huang E."/>
            <person name="Gao Y."/>
            <person name="Liu J."/>
            <person name="Shao H."/>
            <person name="Ye R."/>
            <person name="Li L."/>
            <person name="Wei W."/>
            <person name="Wang X."/>
            <person name="Wang C."/>
            <person name="Yang T."/>
            <person name="Huo Q."/>
            <person name="Li W."/>
            <person name="Guo W."/>
            <person name="Chen H."/>
            <person name="Zhou L."/>
            <person name="Ni X."/>
            <person name="Tian J."/>
            <person name="Zhou Y."/>
            <person name="Sheng Y."/>
            <person name="Liu T."/>
            <person name="Pan Y."/>
            <person name="Xia L."/>
            <person name="Li J."/>
            <person name="Zhao F."/>
            <person name="Cao W."/>
        </authorList>
    </citation>
    <scope>NUCLEOTIDE SEQUENCE</scope>
    <source>
        <strain evidence="1">Dsil-2018</strain>
    </source>
</reference>
<organism evidence="1 2">
    <name type="scientific">Dermacentor silvarum</name>
    <name type="common">Tick</name>
    <dbReference type="NCBI Taxonomy" id="543639"/>
    <lineage>
        <taxon>Eukaryota</taxon>
        <taxon>Metazoa</taxon>
        <taxon>Ecdysozoa</taxon>
        <taxon>Arthropoda</taxon>
        <taxon>Chelicerata</taxon>
        <taxon>Arachnida</taxon>
        <taxon>Acari</taxon>
        <taxon>Parasitiformes</taxon>
        <taxon>Ixodida</taxon>
        <taxon>Ixodoidea</taxon>
        <taxon>Ixodidae</taxon>
        <taxon>Rhipicephalinae</taxon>
        <taxon>Dermacentor</taxon>
    </lineage>
</organism>
<name>A0ACB8DMM9_DERSI</name>
<evidence type="ECO:0000313" key="2">
    <source>
        <dbReference type="Proteomes" id="UP000821865"/>
    </source>
</evidence>
<protein>
    <submittedName>
        <fullName evidence="1">Uncharacterized protein</fullName>
    </submittedName>
</protein>
<comment type="caution">
    <text evidence="1">The sequence shown here is derived from an EMBL/GenBank/DDBJ whole genome shotgun (WGS) entry which is preliminary data.</text>
</comment>
<dbReference type="EMBL" id="CM023479">
    <property type="protein sequence ID" value="KAH7973712.1"/>
    <property type="molecule type" value="Genomic_DNA"/>
</dbReference>
<gene>
    <name evidence="1" type="ORF">HPB49_004065</name>
</gene>
<evidence type="ECO:0000313" key="1">
    <source>
        <dbReference type="EMBL" id="KAH7973712.1"/>
    </source>
</evidence>
<accession>A0ACB8DMM9</accession>
<proteinExistence type="predicted"/>
<sequence>MQMMVEGEDRPPEEFSAEFGWQSAVSKRMSAKVDSANRPGGGIWENRPNAGASFRTQDNRHKLKSKIIRASRMPPMPKEHAKIVMRPRGGLNIAKAGPTVIAARSRISCSNVHRKSPGSDPDPGDALAPEGAPGDALDPEGALVPEPEPDPAPGVAPDPGAEAVKSGSSPARGPAPGIADPSATRPGPTEFEERRKTERGAHHQSMIEVTTD</sequence>
<keyword evidence="2" id="KW-1185">Reference proteome</keyword>